<dbReference type="InterPro" id="IPR050490">
    <property type="entry name" value="Bact_solute-bd_prot1"/>
</dbReference>
<accession>A0A7W5P7T2</accession>
<dbReference type="PANTHER" id="PTHR43649">
    <property type="entry name" value="ARABINOSE-BINDING PROTEIN-RELATED"/>
    <property type="match status" value="1"/>
</dbReference>
<comment type="caution">
    <text evidence="1">The sequence shown here is derived from an EMBL/GenBank/DDBJ whole genome shotgun (WGS) entry which is preliminary data.</text>
</comment>
<dbReference type="EMBL" id="JACHZG010000001">
    <property type="protein sequence ID" value="MBB3327889.1"/>
    <property type="molecule type" value="Genomic_DNA"/>
</dbReference>
<dbReference type="SUPFAM" id="SSF53850">
    <property type="entry name" value="Periplasmic binding protein-like II"/>
    <property type="match status" value="1"/>
</dbReference>
<name>A0A7W5P7T2_9ACTN</name>
<evidence type="ECO:0000313" key="1">
    <source>
        <dbReference type="EMBL" id="MBB3327889.1"/>
    </source>
</evidence>
<sequence>MAVTSSIALVAAGCSAGSLGSSSDAGSAGGSAAAVTITYLIPNDDATAAQTKAVIAAFQAANPGITINTDTRPGGTDGDNIIKTRLATGDMAEVFQYNNGSLLQAIKPEQNLTALDDQPWAGQLDDNFAASSKGTDGKLYGGPIGTAFGGGVLYNIPVYKKLGLEIPKTWDEFMANSKKIKDAGGVDPVEQTYGESWTSQLFVLGDYANVEAAVPDFATKYTANQAGYANTPAALAGFEHIQAVKDAGYLNKDFASATLNDGMKAVATGEAAQYPQLGGSAANIENLAPGKTNDVGMFALPGNDPASNNLTVWPGTSALYIPKSAEGDKLDAAKKFLTFVTTQQGCDAAIQGSPPQGPFLSKACTLPSTVSQVAKDTQAYFDAGHATPALEFKSPVKGPNLEQICIQVGTGQESAAQAAALYDKDVKKQAQQLNLPGWD</sequence>
<dbReference type="RefSeq" id="WP_332836837.1">
    <property type="nucleotide sequence ID" value="NZ_JACHZG010000001.1"/>
</dbReference>
<dbReference type="Gene3D" id="3.40.190.10">
    <property type="entry name" value="Periplasmic binding protein-like II"/>
    <property type="match status" value="2"/>
</dbReference>
<evidence type="ECO:0000313" key="2">
    <source>
        <dbReference type="Proteomes" id="UP000565572"/>
    </source>
</evidence>
<dbReference type="AlphaFoldDB" id="A0A7W5P7T2"/>
<organism evidence="1 2">
    <name type="scientific">Microlunatus antarcticus</name>
    <dbReference type="NCBI Taxonomy" id="53388"/>
    <lineage>
        <taxon>Bacteria</taxon>
        <taxon>Bacillati</taxon>
        <taxon>Actinomycetota</taxon>
        <taxon>Actinomycetes</taxon>
        <taxon>Propionibacteriales</taxon>
        <taxon>Propionibacteriaceae</taxon>
        <taxon>Microlunatus</taxon>
    </lineage>
</organism>
<gene>
    <name evidence="1" type="ORF">FHX39_002833</name>
</gene>
<reference evidence="1 2" key="1">
    <citation type="submission" date="2020-08" db="EMBL/GenBank/DDBJ databases">
        <title>Sequencing the genomes of 1000 actinobacteria strains.</title>
        <authorList>
            <person name="Klenk H.-P."/>
        </authorList>
    </citation>
    <scope>NUCLEOTIDE SEQUENCE [LARGE SCALE GENOMIC DNA]</scope>
    <source>
        <strain evidence="1 2">DSM 11053</strain>
    </source>
</reference>
<dbReference type="Proteomes" id="UP000565572">
    <property type="component" value="Unassembled WGS sequence"/>
</dbReference>
<dbReference type="InterPro" id="IPR006059">
    <property type="entry name" value="SBP"/>
</dbReference>
<keyword evidence="2" id="KW-1185">Reference proteome</keyword>
<protein>
    <submittedName>
        <fullName evidence="1">Raffinose/stachyose/melibiose transport system substrate-binding protein</fullName>
    </submittedName>
</protein>
<proteinExistence type="predicted"/>
<dbReference type="Pfam" id="PF01547">
    <property type="entry name" value="SBP_bac_1"/>
    <property type="match status" value="1"/>
</dbReference>